<dbReference type="InterPro" id="IPR036679">
    <property type="entry name" value="FlgN-like_sf"/>
</dbReference>
<evidence type="ECO:0000256" key="4">
    <source>
        <dbReference type="SAM" id="MobiDB-lite"/>
    </source>
</evidence>
<evidence type="ECO:0000256" key="3">
    <source>
        <dbReference type="ARBA" id="ARBA00022795"/>
    </source>
</evidence>
<dbReference type="AlphaFoldDB" id="A0A2I5T700"/>
<protein>
    <submittedName>
        <fullName evidence="6">Flagellar biosynthesis protein FlgN</fullName>
    </submittedName>
</protein>
<gene>
    <name evidence="5" type="ORF">CWC46_11415</name>
    <name evidence="6" type="ORF">Ser39006_011420</name>
</gene>
<dbReference type="InterPro" id="IPR007809">
    <property type="entry name" value="FlgN-like"/>
</dbReference>
<evidence type="ECO:0000313" key="5">
    <source>
        <dbReference type="EMBL" id="AUH00360.1"/>
    </source>
</evidence>
<dbReference type="Gene3D" id="1.20.58.300">
    <property type="entry name" value="FlgN-like"/>
    <property type="match status" value="1"/>
</dbReference>
<name>A0A2I5T700_SERS3</name>
<feature type="region of interest" description="Disordered" evidence="4">
    <location>
        <begin position="125"/>
        <end position="145"/>
    </location>
</feature>
<keyword evidence="7" id="KW-1185">Reference proteome</keyword>
<keyword evidence="6" id="KW-0282">Flagellum</keyword>
<proteinExistence type="inferred from homology"/>
<dbReference type="SUPFAM" id="SSF140566">
    <property type="entry name" value="FlgN-like"/>
    <property type="match status" value="1"/>
</dbReference>
<accession>A0A2I5T700</accession>
<dbReference type="EMBL" id="CP025085">
    <property type="protein sequence ID" value="AUH00360.1"/>
    <property type="molecule type" value="Genomic_DNA"/>
</dbReference>
<reference evidence="5 8" key="3">
    <citation type="submission" date="2017-11" db="EMBL/GenBank/DDBJ databases">
        <title>Complete genome sequence of Serratia sp. ATCC 39006 LacA.</title>
        <authorList>
            <person name="Hampton H.G."/>
            <person name="Jackson S.A."/>
            <person name="Jauregui R."/>
            <person name="Poulter G.T.M."/>
            <person name="Salmond G.P.C."/>
            <person name="Fineran P.C."/>
        </authorList>
    </citation>
    <scope>NUCLEOTIDE SEQUENCE [LARGE SCALE GENOMIC DNA]</scope>
    <source>
        <strain evidence="5 8">ATCC 39006</strain>
    </source>
</reference>
<dbReference type="Proteomes" id="UP000233778">
    <property type="component" value="Chromosome"/>
</dbReference>
<dbReference type="GO" id="GO:0044780">
    <property type="term" value="P:bacterial-type flagellum assembly"/>
    <property type="evidence" value="ECO:0007669"/>
    <property type="project" value="InterPro"/>
</dbReference>
<dbReference type="Proteomes" id="UP000017700">
    <property type="component" value="Chromosome"/>
</dbReference>
<reference evidence="6 7" key="1">
    <citation type="journal article" date="2013" name="Genome Announc.">
        <title>Draft genome sequence of Serratia sp. strain ATCC 39006, a model bacterium for analysis of the biosynthesis and regulation of prodigiosin, a carbapenem, and gas vesicles.</title>
        <authorList>
            <person name="Fineran P.C."/>
            <person name="Iglesias Cans M.C."/>
            <person name="Ramsay J.P."/>
            <person name="Wilf N.M."/>
            <person name="Cossyleon D."/>
            <person name="McNeil M.B."/>
            <person name="Williamson N.R."/>
            <person name="Monson R.E."/>
            <person name="Becher S.A."/>
            <person name="Stanton J.A."/>
            <person name="Brugger K."/>
            <person name="Brown S.D."/>
            <person name="Salmond G.P."/>
        </authorList>
    </citation>
    <scope>NUCLEOTIDE SEQUENCE [LARGE SCALE GENOMIC DNA]</scope>
    <source>
        <strain evidence="6">ATCC 39006</strain>
        <strain evidence="7">ATCC 39006 / SC 11482</strain>
    </source>
</reference>
<comment type="similarity">
    <text evidence="2">Belongs to the FlgN family.</text>
</comment>
<dbReference type="EMBL" id="CP025084">
    <property type="protein sequence ID" value="AUH04680.1"/>
    <property type="molecule type" value="Genomic_DNA"/>
</dbReference>
<keyword evidence="6" id="KW-0966">Cell projection</keyword>
<comment type="function">
    <text evidence="1">Required for the efficient initiation of filament assembly.</text>
</comment>
<dbReference type="KEGG" id="sera:Ser39006_011420"/>
<evidence type="ECO:0000256" key="1">
    <source>
        <dbReference type="ARBA" id="ARBA00002397"/>
    </source>
</evidence>
<keyword evidence="6" id="KW-0969">Cilium</keyword>
<dbReference type="RefSeq" id="WP_021016451.1">
    <property type="nucleotide sequence ID" value="NZ_CP025084.1"/>
</dbReference>
<keyword evidence="3" id="KW-1005">Bacterial flagellum biogenesis</keyword>
<sequence>MEKLQTLLEQLYNNLLDLGTILDEEQKLLCAGRINGSALQQITEKKSSLLATMQYLEEGRHKEENRIRLQAPYDLDGELNQLWDNIQNMTQSLHNKNQHNGLLLKQHIAYTNEALDVLKPRHTQSLYGPDGYSKNKSISGRKISI</sequence>
<dbReference type="OrthoDB" id="6462803at2"/>
<dbReference type="KEGG" id="serq:CWC46_11415"/>
<evidence type="ECO:0000256" key="2">
    <source>
        <dbReference type="ARBA" id="ARBA00007703"/>
    </source>
</evidence>
<evidence type="ECO:0000313" key="8">
    <source>
        <dbReference type="Proteomes" id="UP000233778"/>
    </source>
</evidence>
<dbReference type="STRING" id="104623.Ser39006_03189"/>
<organism evidence="6 7">
    <name type="scientific">Serratia sp. (strain ATCC 39006)</name>
    <name type="common">Prodigiosinella confusarubida</name>
    <dbReference type="NCBI Taxonomy" id="104623"/>
    <lineage>
        <taxon>Bacteria</taxon>
        <taxon>Pseudomonadati</taxon>
        <taxon>Pseudomonadota</taxon>
        <taxon>Gammaproteobacteria</taxon>
        <taxon>Enterobacterales</taxon>
        <taxon>Pectobacteriaceae</taxon>
        <taxon>Prodigiosinella</taxon>
    </lineage>
</organism>
<evidence type="ECO:0000313" key="6">
    <source>
        <dbReference type="EMBL" id="AUH04680.1"/>
    </source>
</evidence>
<reference evidence="6" key="2">
    <citation type="submission" date="2013-09" db="EMBL/GenBank/DDBJ databases">
        <authorList>
            <person name="Wang G."/>
            <person name="Yang Y."/>
            <person name="Su Y."/>
        </authorList>
    </citation>
    <scope>NUCLEOTIDE SEQUENCE</scope>
    <source>
        <strain evidence="6">ATCC 39006</strain>
    </source>
</reference>
<evidence type="ECO:0000313" key="7">
    <source>
        <dbReference type="Proteomes" id="UP000017700"/>
    </source>
</evidence>
<reference evidence="6" key="4">
    <citation type="submission" date="2017-11" db="EMBL/GenBank/DDBJ databases">
        <title>Complete genome sequence of Serratia sp. ATCC 39006.</title>
        <authorList>
            <person name="Hampton H.G."/>
            <person name="Jackson S.A."/>
            <person name="Jauregui R."/>
            <person name="Poulter G.T.M."/>
            <person name="Salmond G.P.C."/>
            <person name="Fineran P.C."/>
        </authorList>
    </citation>
    <scope>NUCLEOTIDE SEQUENCE</scope>
    <source>
        <strain evidence="6">ATCC 39006</strain>
    </source>
</reference>
<dbReference type="Pfam" id="PF05130">
    <property type="entry name" value="FlgN"/>
    <property type="match status" value="1"/>
</dbReference>